<evidence type="ECO:0000313" key="4">
    <source>
        <dbReference type="Proteomes" id="UP001397290"/>
    </source>
</evidence>
<dbReference type="Proteomes" id="UP001397290">
    <property type="component" value="Unassembled WGS sequence"/>
</dbReference>
<dbReference type="Gene3D" id="2.60.120.200">
    <property type="match status" value="1"/>
</dbReference>
<protein>
    <recommendedName>
        <fullName evidence="2">GH16 domain-containing protein</fullName>
    </recommendedName>
</protein>
<accession>A0AAW0RFA4</accession>
<keyword evidence="4" id="KW-1185">Reference proteome</keyword>
<dbReference type="GO" id="GO:0004553">
    <property type="term" value="F:hydrolase activity, hydrolyzing O-glycosyl compounds"/>
    <property type="evidence" value="ECO:0007669"/>
    <property type="project" value="InterPro"/>
</dbReference>
<evidence type="ECO:0000259" key="2">
    <source>
        <dbReference type="Pfam" id="PF00722"/>
    </source>
</evidence>
<evidence type="ECO:0000313" key="3">
    <source>
        <dbReference type="EMBL" id="KAK8140849.1"/>
    </source>
</evidence>
<sequence>MLAYVLWCLAAACCHAWPSYGGLRDPSNCNPLAKDSHCSPDPAFAGKTSFDFDAASYNQDFETFWIVDDQTKQDRENRLHFAGDGRNGVEVRMTEPGQAPTLTSHQYLLFGKVTVKARAAKGAGLVTTIVLKSDSGDEIDW</sequence>
<reference evidence="3 4" key="1">
    <citation type="submission" date="2020-02" db="EMBL/GenBank/DDBJ databases">
        <title>Comparative genomics of the hypocrealean fungal genus Beauvera.</title>
        <authorList>
            <person name="Showalter D.N."/>
            <person name="Bushley K.E."/>
            <person name="Rehner S.A."/>
        </authorList>
    </citation>
    <scope>NUCLEOTIDE SEQUENCE [LARGE SCALE GENOMIC DNA]</scope>
    <source>
        <strain evidence="3 4">ARSEF4384</strain>
    </source>
</reference>
<name>A0AAW0RFA4_9HYPO</name>
<gene>
    <name evidence="3" type="ORF">G3M48_001618</name>
</gene>
<dbReference type="Pfam" id="PF00722">
    <property type="entry name" value="Glyco_hydro_16"/>
    <property type="match status" value="1"/>
</dbReference>
<dbReference type="InterPro" id="IPR000757">
    <property type="entry name" value="Beta-glucanase-like"/>
</dbReference>
<feature type="signal peptide" evidence="1">
    <location>
        <begin position="1"/>
        <end position="16"/>
    </location>
</feature>
<organism evidence="3 4">
    <name type="scientific">Beauveria asiatica</name>
    <dbReference type="NCBI Taxonomy" id="1069075"/>
    <lineage>
        <taxon>Eukaryota</taxon>
        <taxon>Fungi</taxon>
        <taxon>Dikarya</taxon>
        <taxon>Ascomycota</taxon>
        <taxon>Pezizomycotina</taxon>
        <taxon>Sordariomycetes</taxon>
        <taxon>Hypocreomycetidae</taxon>
        <taxon>Hypocreales</taxon>
        <taxon>Cordycipitaceae</taxon>
        <taxon>Beauveria</taxon>
    </lineage>
</organism>
<dbReference type="GO" id="GO:0005975">
    <property type="term" value="P:carbohydrate metabolic process"/>
    <property type="evidence" value="ECO:0007669"/>
    <property type="project" value="InterPro"/>
</dbReference>
<proteinExistence type="predicted"/>
<feature type="chain" id="PRO_5043373597" description="GH16 domain-containing protein" evidence="1">
    <location>
        <begin position="17"/>
        <end position="141"/>
    </location>
</feature>
<dbReference type="EMBL" id="JAAHCF010001479">
    <property type="protein sequence ID" value="KAK8140849.1"/>
    <property type="molecule type" value="Genomic_DNA"/>
</dbReference>
<evidence type="ECO:0000256" key="1">
    <source>
        <dbReference type="SAM" id="SignalP"/>
    </source>
</evidence>
<keyword evidence="1" id="KW-0732">Signal</keyword>
<feature type="non-terminal residue" evidence="3">
    <location>
        <position position="141"/>
    </location>
</feature>
<dbReference type="AlphaFoldDB" id="A0AAW0RFA4"/>
<dbReference type="InterPro" id="IPR013320">
    <property type="entry name" value="ConA-like_dom_sf"/>
</dbReference>
<comment type="caution">
    <text evidence="3">The sequence shown here is derived from an EMBL/GenBank/DDBJ whole genome shotgun (WGS) entry which is preliminary data.</text>
</comment>
<feature type="domain" description="GH16" evidence="2">
    <location>
        <begin position="84"/>
        <end position="141"/>
    </location>
</feature>
<dbReference type="SUPFAM" id="SSF49899">
    <property type="entry name" value="Concanavalin A-like lectins/glucanases"/>
    <property type="match status" value="1"/>
</dbReference>